<name>W9CV09_SCLBF</name>
<sequence length="183" mass="20669">MTTSNPHPIPNRCQINIFKYQCQHKGQESGARCTLDGSNGHCIPQVVYTGNVKGEVCEECRNLPRNLIEGQSEGEREGHGGNDKGYQARCGVKKVYRYAGIGKNTRVLCRFGRSRQTRNNARRINIGRKIAESRGASGKHTKTQQIRFKHARSNASHWEKQDENEGIRQDGEGTIVIVEDEYR</sequence>
<evidence type="ECO:0000313" key="1">
    <source>
        <dbReference type="EMBL" id="ESZ98429.1"/>
    </source>
</evidence>
<accession>W9CV09</accession>
<comment type="caution">
    <text evidence="1">The sequence shown here is derived from an EMBL/GenBank/DDBJ whole genome shotgun (WGS) entry which is preliminary data.</text>
</comment>
<reference evidence="1 2" key="1">
    <citation type="journal article" date="2014" name="Genome Announc.">
        <title>Draft genome sequence of Sclerotinia borealis, a psychrophilic plant pathogenic fungus.</title>
        <authorList>
            <person name="Mardanov A.V."/>
            <person name="Beletsky A.V."/>
            <person name="Kadnikov V.V."/>
            <person name="Ignatov A.N."/>
            <person name="Ravin N.V."/>
        </authorList>
    </citation>
    <scope>NUCLEOTIDE SEQUENCE [LARGE SCALE GENOMIC DNA]</scope>
    <source>
        <strain evidence="2">F-4157</strain>
    </source>
</reference>
<protein>
    <submittedName>
        <fullName evidence="1">Uncharacterized protein</fullName>
    </submittedName>
</protein>
<dbReference type="EMBL" id="AYSA01000041">
    <property type="protein sequence ID" value="ESZ98429.1"/>
    <property type="molecule type" value="Genomic_DNA"/>
</dbReference>
<dbReference type="Proteomes" id="UP000019487">
    <property type="component" value="Unassembled WGS sequence"/>
</dbReference>
<proteinExistence type="predicted"/>
<evidence type="ECO:0000313" key="2">
    <source>
        <dbReference type="Proteomes" id="UP000019487"/>
    </source>
</evidence>
<dbReference type="HOGENOM" id="CLU_1475961_0_0_1"/>
<keyword evidence="2" id="KW-1185">Reference proteome</keyword>
<organism evidence="1 2">
    <name type="scientific">Sclerotinia borealis (strain F-4128)</name>
    <dbReference type="NCBI Taxonomy" id="1432307"/>
    <lineage>
        <taxon>Eukaryota</taxon>
        <taxon>Fungi</taxon>
        <taxon>Dikarya</taxon>
        <taxon>Ascomycota</taxon>
        <taxon>Pezizomycotina</taxon>
        <taxon>Leotiomycetes</taxon>
        <taxon>Helotiales</taxon>
        <taxon>Sclerotiniaceae</taxon>
        <taxon>Sclerotinia</taxon>
    </lineage>
</organism>
<dbReference type="OrthoDB" id="3517075at2759"/>
<dbReference type="AlphaFoldDB" id="W9CV09"/>
<gene>
    <name evidence="1" type="ORF">SBOR_1091</name>
</gene>